<dbReference type="Pfam" id="PF03211">
    <property type="entry name" value="Pectate_lyase"/>
    <property type="match status" value="1"/>
</dbReference>
<evidence type="ECO:0000256" key="8">
    <source>
        <dbReference type="ARBA" id="ARBA00022837"/>
    </source>
</evidence>
<reference evidence="11 12" key="1">
    <citation type="submission" date="2024-07" db="EMBL/GenBank/DDBJ databases">
        <title>Uliginosibacterium paludis KCTC:42655.</title>
        <authorList>
            <person name="Kim M.K."/>
        </authorList>
    </citation>
    <scope>NUCLEOTIDE SEQUENCE [LARGE SCALE GENOMIC DNA]</scope>
    <source>
        <strain evidence="11 12">KCTC 42655</strain>
    </source>
</reference>
<evidence type="ECO:0000256" key="5">
    <source>
        <dbReference type="ARBA" id="ARBA00012272"/>
    </source>
</evidence>
<keyword evidence="12" id="KW-1185">Reference proteome</keyword>
<comment type="similarity">
    <text evidence="4 10">Belongs to the polysaccharide lyase 3 family.</text>
</comment>
<dbReference type="RefSeq" id="WP_345924712.1">
    <property type="nucleotide sequence ID" value="NZ_JBDIVF010000002.1"/>
</dbReference>
<comment type="caution">
    <text evidence="11">The sequence shown here is derived from an EMBL/GenBank/DDBJ whole genome shotgun (WGS) entry which is preliminary data.</text>
</comment>
<evidence type="ECO:0000256" key="10">
    <source>
        <dbReference type="RuleBase" id="RU367009"/>
    </source>
</evidence>
<evidence type="ECO:0000256" key="4">
    <source>
        <dbReference type="ARBA" id="ARBA00006463"/>
    </source>
</evidence>
<dbReference type="Gene3D" id="2.160.20.10">
    <property type="entry name" value="Single-stranded right-handed beta-helix, Pectin lyase-like"/>
    <property type="match status" value="1"/>
</dbReference>
<evidence type="ECO:0000256" key="9">
    <source>
        <dbReference type="ARBA" id="ARBA00023239"/>
    </source>
</evidence>
<accession>A0ABV2CSR7</accession>
<evidence type="ECO:0000256" key="7">
    <source>
        <dbReference type="ARBA" id="ARBA00022729"/>
    </source>
</evidence>
<dbReference type="GO" id="GO:0016829">
    <property type="term" value="F:lyase activity"/>
    <property type="evidence" value="ECO:0007669"/>
    <property type="project" value="UniProtKB-KW"/>
</dbReference>
<comment type="catalytic activity">
    <reaction evidence="1 10">
        <text>Eliminative cleavage of (1-&gt;4)-alpha-D-galacturonan to give oligosaccharides with 4-deoxy-alpha-D-galact-4-enuronosyl groups at their non-reducing ends.</text>
        <dbReference type="EC" id="4.2.2.2"/>
    </reaction>
</comment>
<comment type="subcellular location">
    <subcellularLocation>
        <location evidence="3 10">Secreted</location>
    </subcellularLocation>
</comment>
<dbReference type="InterPro" id="IPR004898">
    <property type="entry name" value="Pectate_lyase_PlyH/PlyE-like"/>
</dbReference>
<gene>
    <name evidence="11" type="ORF">ABVT11_14085</name>
</gene>
<dbReference type="PANTHER" id="PTHR33407">
    <property type="entry name" value="PECTATE LYASE F-RELATED"/>
    <property type="match status" value="1"/>
</dbReference>
<evidence type="ECO:0000256" key="2">
    <source>
        <dbReference type="ARBA" id="ARBA00001913"/>
    </source>
</evidence>
<feature type="chain" id="PRO_5044950675" description="Pectate lyase" evidence="10">
    <location>
        <begin position="20"/>
        <end position="348"/>
    </location>
</feature>
<dbReference type="SUPFAM" id="SSF51126">
    <property type="entry name" value="Pectin lyase-like"/>
    <property type="match status" value="1"/>
</dbReference>
<evidence type="ECO:0000313" key="11">
    <source>
        <dbReference type="EMBL" id="MET1490963.1"/>
    </source>
</evidence>
<evidence type="ECO:0000256" key="3">
    <source>
        <dbReference type="ARBA" id="ARBA00004613"/>
    </source>
</evidence>
<name>A0ABV2CSR7_9RHOO</name>
<organism evidence="11 12">
    <name type="scientific">Uliginosibacterium paludis</name>
    <dbReference type="NCBI Taxonomy" id="1615952"/>
    <lineage>
        <taxon>Bacteria</taxon>
        <taxon>Pseudomonadati</taxon>
        <taxon>Pseudomonadota</taxon>
        <taxon>Betaproteobacteria</taxon>
        <taxon>Rhodocyclales</taxon>
        <taxon>Zoogloeaceae</taxon>
        <taxon>Uliginosibacterium</taxon>
    </lineage>
</organism>
<dbReference type="InterPro" id="IPR012334">
    <property type="entry name" value="Pectin_lyas_fold"/>
</dbReference>
<keyword evidence="6 10" id="KW-0964">Secreted</keyword>
<comment type="cofactor">
    <cofactor evidence="2 10">
        <name>Ca(2+)</name>
        <dbReference type="ChEBI" id="CHEBI:29108"/>
    </cofactor>
</comment>
<keyword evidence="7 10" id="KW-0732">Signal</keyword>
<keyword evidence="8 10" id="KW-0106">Calcium</keyword>
<protein>
    <recommendedName>
        <fullName evidence="5 10">Pectate lyase</fullName>
        <ecNumber evidence="5 10">4.2.2.2</ecNumber>
    </recommendedName>
</protein>
<evidence type="ECO:0000313" key="12">
    <source>
        <dbReference type="Proteomes" id="UP001548590"/>
    </source>
</evidence>
<dbReference type="EC" id="4.2.2.2" evidence="5 10"/>
<feature type="signal peptide" evidence="10">
    <location>
        <begin position="1"/>
        <end position="19"/>
    </location>
</feature>
<dbReference type="InterPro" id="IPR011050">
    <property type="entry name" value="Pectin_lyase_fold/virulence"/>
</dbReference>
<comment type="function">
    <text evidence="10">Catalyzes the depolymerization of both polygalacturonate and pectins of methyl esterification degree from 22 to 89%, with an endo mode of action. In contrast to the majority of pectate lyases, displays high activity on highly methylated pectins.</text>
</comment>
<keyword evidence="9 10" id="KW-0456">Lyase</keyword>
<sequence>MKLLLPVLAALATLPAAHAANRPAGYVTICSEGKTCSVAANTSVAYGRADSFTYKTLSGSFVCGEVTFGSGTKVAGGVNECSVPSGTSSSSASSASSAASSSSSAASSSAASSATSSSSSSATGACAPGSVISNTTVDCGGITVGTSCNGGSESQQPIFTLNNATIRNVRINANAADGIHCASGNCRAENVVWEDVCEDAATHKSDGGTFTISGGSANAADDKTFQHNSKNSTFVIENFNTYGKIGKLWRSCGDCTNNGGPRYVQINNVTINGTVGSTVVGVNRNYGDKATIRNLKVKGLVWTSATTSKPRICEEWKGIEKGNGSTEKYGEYFNTNYCDVSPSDVTSF</sequence>
<dbReference type="PANTHER" id="PTHR33407:SF9">
    <property type="entry name" value="PECTATE LYASE F-RELATED"/>
    <property type="match status" value="1"/>
</dbReference>
<evidence type="ECO:0000256" key="6">
    <source>
        <dbReference type="ARBA" id="ARBA00022525"/>
    </source>
</evidence>
<evidence type="ECO:0000256" key="1">
    <source>
        <dbReference type="ARBA" id="ARBA00000695"/>
    </source>
</evidence>
<proteinExistence type="inferred from homology"/>
<dbReference type="Proteomes" id="UP001548590">
    <property type="component" value="Unassembled WGS sequence"/>
</dbReference>
<dbReference type="EMBL" id="JBEWLZ010000008">
    <property type="protein sequence ID" value="MET1490963.1"/>
    <property type="molecule type" value="Genomic_DNA"/>
</dbReference>